<accession>A0A7G5H5A6</accession>
<protein>
    <submittedName>
        <fullName evidence="1">DUF3800 domain-containing protein</fullName>
    </submittedName>
</protein>
<dbReference type="KEGG" id="sfol:H3H32_16130"/>
<evidence type="ECO:0000313" key="2">
    <source>
        <dbReference type="Proteomes" id="UP000515369"/>
    </source>
</evidence>
<dbReference type="AlphaFoldDB" id="A0A7G5H5A6"/>
<dbReference type="Pfam" id="PF12686">
    <property type="entry name" value="DUF3800"/>
    <property type="match status" value="1"/>
</dbReference>
<sequence length="259" mass="30429">MLHNYLFIDECGDPEFYGKRKKLLVGEPGYQPLLILGLVETTDRKSLKQAVLAFQQQILADSLYRSIYSVQKSGWFLHARADHPEIRGEFFKFLRSYPDIRFHAVIARKDLSIFNRKHNSNPSEFYFDIVHHLLNGRFQFDYSYNIYLAQKQKNSQDRFVKAVDQTIVADIQQEKLQGAPNYRCSIVPSSEMPELSVVDYFLWALQRYIYQNEIRFWESVEHKVVSVLDLYDHQNLAGNIYSGIEKPFRLEKASPFLGQ</sequence>
<name>A0A7G5H5A6_9BACT</name>
<evidence type="ECO:0000313" key="1">
    <source>
        <dbReference type="EMBL" id="QMW06298.1"/>
    </source>
</evidence>
<dbReference type="Proteomes" id="UP000515369">
    <property type="component" value="Chromosome"/>
</dbReference>
<gene>
    <name evidence="1" type="ORF">H3H32_16130</name>
</gene>
<reference evidence="1 2" key="1">
    <citation type="submission" date="2020-07" db="EMBL/GenBank/DDBJ databases">
        <title>Spirosoma foliorum sp. nov., isolated from the leaves on the Nejang mountain Korea, Republic of.</title>
        <authorList>
            <person name="Ho H."/>
            <person name="Lee Y.-J."/>
            <person name="Nurcahyanto D.-A."/>
            <person name="Kim S.-G."/>
        </authorList>
    </citation>
    <scope>NUCLEOTIDE SEQUENCE [LARGE SCALE GENOMIC DNA]</scope>
    <source>
        <strain evidence="1 2">PL0136</strain>
    </source>
</reference>
<dbReference type="InterPro" id="IPR024524">
    <property type="entry name" value="DUF3800"/>
</dbReference>
<proteinExistence type="predicted"/>
<dbReference type="EMBL" id="CP059732">
    <property type="protein sequence ID" value="QMW06298.1"/>
    <property type="molecule type" value="Genomic_DNA"/>
</dbReference>
<organism evidence="1 2">
    <name type="scientific">Spirosoma foliorum</name>
    <dbReference type="NCBI Taxonomy" id="2710596"/>
    <lineage>
        <taxon>Bacteria</taxon>
        <taxon>Pseudomonadati</taxon>
        <taxon>Bacteroidota</taxon>
        <taxon>Cytophagia</taxon>
        <taxon>Cytophagales</taxon>
        <taxon>Cytophagaceae</taxon>
        <taxon>Spirosoma</taxon>
    </lineage>
</organism>
<keyword evidence="2" id="KW-1185">Reference proteome</keyword>